<evidence type="ECO:0000313" key="2">
    <source>
        <dbReference type="EMBL" id="MBY6319738.1"/>
    </source>
</evidence>
<keyword evidence="1" id="KW-0812">Transmembrane</keyword>
<comment type="caution">
    <text evidence="2">The sequence shown here is derived from an EMBL/GenBank/DDBJ whole genome shotgun (WGS) entry which is preliminary data.</text>
</comment>
<organism evidence="2 3">
    <name type="scientific">Rhodococcoides kroppenstedtii</name>
    <dbReference type="NCBI Taxonomy" id="293050"/>
    <lineage>
        <taxon>Bacteria</taxon>
        <taxon>Bacillati</taxon>
        <taxon>Actinomycetota</taxon>
        <taxon>Actinomycetes</taxon>
        <taxon>Mycobacteriales</taxon>
        <taxon>Nocardiaceae</taxon>
        <taxon>Rhodococcoides</taxon>
    </lineage>
</organism>
<proteinExistence type="predicted"/>
<dbReference type="Proteomes" id="UP001520140">
    <property type="component" value="Unassembled WGS sequence"/>
</dbReference>
<dbReference type="GeneID" id="85487654"/>
<keyword evidence="3" id="KW-1185">Reference proteome</keyword>
<evidence type="ECO:0000313" key="3">
    <source>
        <dbReference type="Proteomes" id="UP001520140"/>
    </source>
</evidence>
<accession>A0ABS7NNZ3</accession>
<name>A0ABS7NNZ3_9NOCA</name>
<reference evidence="2 3" key="1">
    <citation type="submission" date="2020-06" db="EMBL/GenBank/DDBJ databases">
        <title>Taxonomy, biology and ecology of Rhodococcus bacteria occurring in California pistachio and other woody hosts as revealed by genome sequence analyses.</title>
        <authorList>
            <person name="Gai Y."/>
            <person name="Riely B."/>
        </authorList>
    </citation>
    <scope>NUCLEOTIDE SEQUENCE [LARGE SCALE GENOMIC DNA]</scope>
    <source>
        <strain evidence="2 3">BP-284</strain>
    </source>
</reference>
<gene>
    <name evidence="2" type="ORF">HQ605_02760</name>
</gene>
<dbReference type="EMBL" id="JABUKG010000002">
    <property type="protein sequence ID" value="MBY6319738.1"/>
    <property type="molecule type" value="Genomic_DNA"/>
</dbReference>
<feature type="transmembrane region" description="Helical" evidence="1">
    <location>
        <begin position="73"/>
        <end position="90"/>
    </location>
</feature>
<dbReference type="RefSeq" id="WP_068106023.1">
    <property type="nucleotide sequence ID" value="NZ_CP135915.1"/>
</dbReference>
<feature type="transmembrane region" description="Helical" evidence="1">
    <location>
        <begin position="102"/>
        <end position="124"/>
    </location>
</feature>
<sequence length="133" mass="13383">MSGHAGESVVTGVKAAILAALTLDGFLCALGAVLFLPAYLGSTPFPVSGLLAGAVNVLLVRVAYSVSHNGGRAALPLGGFALGLLLAMLGGPGGDVLVLADWRLLVLLAGGLLPPVVQLFALRFRRLTALGAR</sequence>
<keyword evidence="1" id="KW-1133">Transmembrane helix</keyword>
<keyword evidence="1" id="KW-0472">Membrane</keyword>
<protein>
    <submittedName>
        <fullName evidence="2">Uncharacterized protein</fullName>
    </submittedName>
</protein>
<evidence type="ECO:0000256" key="1">
    <source>
        <dbReference type="SAM" id="Phobius"/>
    </source>
</evidence>
<feature type="transmembrane region" description="Helical" evidence="1">
    <location>
        <begin position="12"/>
        <end position="39"/>
    </location>
</feature>
<feature type="transmembrane region" description="Helical" evidence="1">
    <location>
        <begin position="45"/>
        <end position="64"/>
    </location>
</feature>